<dbReference type="InterPro" id="IPR032821">
    <property type="entry name" value="PKS_assoc"/>
</dbReference>
<dbReference type="GO" id="GO:0005737">
    <property type="term" value="C:cytoplasm"/>
    <property type="evidence" value="ECO:0007669"/>
    <property type="project" value="TreeGrafter"/>
</dbReference>
<keyword evidence="3 4" id="KW-0808">Transferase</keyword>
<comment type="similarity">
    <text evidence="4">Belongs to the thiolase-like superfamily. Beta-ketoacyl-ACP synthases family.</text>
</comment>
<dbReference type="PROSITE" id="PS00606">
    <property type="entry name" value="KS3_1"/>
    <property type="match status" value="1"/>
</dbReference>
<evidence type="ECO:0000256" key="1">
    <source>
        <dbReference type="ARBA" id="ARBA00022450"/>
    </source>
</evidence>
<organism evidence="6 7">
    <name type="scientific">Nonomuraea solani</name>
    <dbReference type="NCBI Taxonomy" id="1144553"/>
    <lineage>
        <taxon>Bacteria</taxon>
        <taxon>Bacillati</taxon>
        <taxon>Actinomycetota</taxon>
        <taxon>Actinomycetes</taxon>
        <taxon>Streptosporangiales</taxon>
        <taxon>Streptosporangiaceae</taxon>
        <taxon>Nonomuraea</taxon>
    </lineage>
</organism>
<reference evidence="6 7" key="1">
    <citation type="submission" date="2016-10" db="EMBL/GenBank/DDBJ databases">
        <authorList>
            <person name="de Groot N.N."/>
        </authorList>
    </citation>
    <scope>NUCLEOTIDE SEQUENCE [LARGE SCALE GENOMIC DNA]</scope>
    <source>
        <strain evidence="6 7">CGMCC 4.7037</strain>
    </source>
</reference>
<dbReference type="RefSeq" id="WP_103959342.1">
    <property type="nucleotide sequence ID" value="NZ_FNVT01000009.1"/>
</dbReference>
<evidence type="ECO:0000256" key="2">
    <source>
        <dbReference type="ARBA" id="ARBA00022553"/>
    </source>
</evidence>
<dbReference type="Pfam" id="PF00109">
    <property type="entry name" value="ketoacyl-synt"/>
    <property type="match status" value="1"/>
</dbReference>
<dbReference type="PANTHER" id="PTHR43775">
    <property type="entry name" value="FATTY ACID SYNTHASE"/>
    <property type="match status" value="1"/>
</dbReference>
<evidence type="ECO:0000259" key="5">
    <source>
        <dbReference type="PROSITE" id="PS52004"/>
    </source>
</evidence>
<dbReference type="GO" id="GO:0004312">
    <property type="term" value="F:fatty acid synthase activity"/>
    <property type="evidence" value="ECO:0007669"/>
    <property type="project" value="TreeGrafter"/>
</dbReference>
<dbReference type="Proteomes" id="UP000236732">
    <property type="component" value="Unassembled WGS sequence"/>
</dbReference>
<proteinExistence type="inferred from homology"/>
<dbReference type="InterPro" id="IPR016039">
    <property type="entry name" value="Thiolase-like"/>
</dbReference>
<feature type="domain" description="Ketosynthase family 3 (KS3)" evidence="5">
    <location>
        <begin position="7"/>
        <end position="429"/>
    </location>
</feature>
<dbReference type="Pfam" id="PF16197">
    <property type="entry name" value="KAsynt_C_assoc"/>
    <property type="match status" value="1"/>
</dbReference>
<dbReference type="GO" id="GO:0006633">
    <property type="term" value="P:fatty acid biosynthetic process"/>
    <property type="evidence" value="ECO:0007669"/>
    <property type="project" value="InterPro"/>
</dbReference>
<evidence type="ECO:0000313" key="7">
    <source>
        <dbReference type="Proteomes" id="UP000236732"/>
    </source>
</evidence>
<dbReference type="InterPro" id="IPR050091">
    <property type="entry name" value="PKS_NRPS_Biosynth_Enz"/>
</dbReference>
<dbReference type="Gene3D" id="3.30.70.3290">
    <property type="match status" value="1"/>
</dbReference>
<keyword evidence="2" id="KW-0597">Phosphoprotein</keyword>
<evidence type="ECO:0000256" key="4">
    <source>
        <dbReference type="RuleBase" id="RU003694"/>
    </source>
</evidence>
<dbReference type="InterPro" id="IPR018201">
    <property type="entry name" value="Ketoacyl_synth_AS"/>
</dbReference>
<keyword evidence="7" id="KW-1185">Reference proteome</keyword>
<dbReference type="Gene3D" id="3.40.47.10">
    <property type="match status" value="1"/>
</dbReference>
<dbReference type="OrthoDB" id="4537517at2"/>
<dbReference type="SMART" id="SM00825">
    <property type="entry name" value="PKS_KS"/>
    <property type="match status" value="1"/>
</dbReference>
<dbReference type="InterPro" id="IPR014030">
    <property type="entry name" value="Ketoacyl_synth_N"/>
</dbReference>
<dbReference type="GO" id="GO:0005886">
    <property type="term" value="C:plasma membrane"/>
    <property type="evidence" value="ECO:0007669"/>
    <property type="project" value="TreeGrafter"/>
</dbReference>
<dbReference type="EMBL" id="FNVT01000009">
    <property type="protein sequence ID" value="SEG95476.1"/>
    <property type="molecule type" value="Genomic_DNA"/>
</dbReference>
<dbReference type="PANTHER" id="PTHR43775:SF37">
    <property type="entry name" value="SI:DKEY-61P9.11"/>
    <property type="match status" value="1"/>
</dbReference>
<gene>
    <name evidence="6" type="ORF">SAMN05444920_10975</name>
</gene>
<dbReference type="SUPFAM" id="SSF53901">
    <property type="entry name" value="Thiolase-like"/>
    <property type="match status" value="1"/>
</dbReference>
<dbReference type="AlphaFoldDB" id="A0A1H6EET6"/>
<dbReference type="PROSITE" id="PS52004">
    <property type="entry name" value="KS3_2"/>
    <property type="match status" value="1"/>
</dbReference>
<evidence type="ECO:0000313" key="6">
    <source>
        <dbReference type="EMBL" id="SEG95476.1"/>
    </source>
</evidence>
<sequence>MDAQTVATPVAIIGMSCRVAGAENVRELWNLLGKGTRMVAPIPPERVPGLDHGDVPVGTPRAALIPDVGGFDADFFGISRRMAAWTDPQQRMFLELAWHAVEDAAVNPESLKGRPVAVFAGTCMTDYRERMGCAGAVDSGALPGALTTFIPNRVSYHFGLTGPSTAIDSACSSGLTALGLAVRGLQAGDFPMALVGAANVICQGFYASTAYRAGALSPTGESVPFSACHDGYVRGEGGACVLIKPLPDALRDGDPIRAVIRGVELGHDGQAGGLTGTDAESQARLITRAARAAGVPVRSIGHLEAHGTGTGGDAVEVEGLRRALTDGASEDRAGGPEGKVWIGSVKANIGHLEPAAGLIGLVKAALVLAHGRIPRIAGLDAPDPGIDLTGAPMAIADHDVAWPPSDSPRRAGVNSFGLGGALAHVLIEEPPAPPDQPRPDGPLVFPLSAATPSALRRLAGGLREVITAAGTTADTAAGTVADAAVDVAAVAWTLQHGRAPLAVRRAVVADDLEGLGDALGAIAADTAHPAVATPETESPRALDRLGGEQRSAVASWLDGGATDWAQTWPGREPSRVALAPYPFERRPHWFKGDPHPIR</sequence>
<dbReference type="CDD" id="cd00833">
    <property type="entry name" value="PKS"/>
    <property type="match status" value="1"/>
</dbReference>
<protein>
    <submittedName>
        <fullName evidence="6">Ketoacyl-synthetase C-terminal extension</fullName>
    </submittedName>
</protein>
<dbReference type="GO" id="GO:0071770">
    <property type="term" value="P:DIM/DIP cell wall layer assembly"/>
    <property type="evidence" value="ECO:0007669"/>
    <property type="project" value="TreeGrafter"/>
</dbReference>
<dbReference type="GO" id="GO:0004315">
    <property type="term" value="F:3-oxoacyl-[acyl-carrier-protein] synthase activity"/>
    <property type="evidence" value="ECO:0007669"/>
    <property type="project" value="InterPro"/>
</dbReference>
<accession>A0A1H6EET6</accession>
<dbReference type="Pfam" id="PF02801">
    <property type="entry name" value="Ketoacyl-synt_C"/>
    <property type="match status" value="1"/>
</dbReference>
<dbReference type="InterPro" id="IPR014031">
    <property type="entry name" value="Ketoacyl_synth_C"/>
</dbReference>
<dbReference type="InterPro" id="IPR020841">
    <property type="entry name" value="PKS_Beta-ketoAc_synthase_dom"/>
</dbReference>
<keyword evidence="1" id="KW-0596">Phosphopantetheine</keyword>
<evidence type="ECO:0000256" key="3">
    <source>
        <dbReference type="ARBA" id="ARBA00022679"/>
    </source>
</evidence>
<name>A0A1H6EET6_9ACTN</name>